<proteinExistence type="predicted"/>
<keyword evidence="5 7" id="KW-0472">Membrane</keyword>
<feature type="domain" description="Tyrosine-protein kinase G-rich" evidence="9">
    <location>
        <begin position="359"/>
        <end position="432"/>
    </location>
</feature>
<dbReference type="InterPro" id="IPR050445">
    <property type="entry name" value="Bact_polysacc_biosynth/exp"/>
</dbReference>
<feature type="transmembrane region" description="Helical" evidence="7">
    <location>
        <begin position="410"/>
        <end position="430"/>
    </location>
</feature>
<evidence type="ECO:0000259" key="9">
    <source>
        <dbReference type="Pfam" id="PF13807"/>
    </source>
</evidence>
<evidence type="ECO:0000256" key="3">
    <source>
        <dbReference type="ARBA" id="ARBA00022692"/>
    </source>
</evidence>
<keyword evidence="4 7" id="KW-1133">Transmembrane helix</keyword>
<evidence type="ECO:0000256" key="6">
    <source>
        <dbReference type="SAM" id="Coils"/>
    </source>
</evidence>
<accession>A0ABX6QI16</accession>
<evidence type="ECO:0000256" key="2">
    <source>
        <dbReference type="ARBA" id="ARBA00022475"/>
    </source>
</evidence>
<evidence type="ECO:0000256" key="5">
    <source>
        <dbReference type="ARBA" id="ARBA00023136"/>
    </source>
</evidence>
<keyword evidence="11" id="KW-1185">Reference proteome</keyword>
<keyword evidence="3 7" id="KW-0812">Transmembrane</keyword>
<keyword evidence="2" id="KW-1003">Cell membrane</keyword>
<feature type="coiled-coil region" evidence="6">
    <location>
        <begin position="172"/>
        <end position="206"/>
    </location>
</feature>
<dbReference type="Proteomes" id="UP000308530">
    <property type="component" value="Chromosome"/>
</dbReference>
<feature type="transmembrane region" description="Helical" evidence="7">
    <location>
        <begin position="16"/>
        <end position="35"/>
    </location>
</feature>
<dbReference type="PANTHER" id="PTHR32309">
    <property type="entry name" value="TYROSINE-PROTEIN KINASE"/>
    <property type="match status" value="1"/>
</dbReference>
<protein>
    <submittedName>
        <fullName evidence="10">GumC family protein</fullName>
    </submittedName>
</protein>
<dbReference type="RefSeq" id="WP_138288891.1">
    <property type="nucleotide sequence ID" value="NZ_CP058350.1"/>
</dbReference>
<dbReference type="InterPro" id="IPR032807">
    <property type="entry name" value="GNVR"/>
</dbReference>
<evidence type="ECO:0000313" key="10">
    <source>
        <dbReference type="EMBL" id="QLF68211.1"/>
    </source>
</evidence>
<gene>
    <name evidence="10" type="ORF">FE840_000820</name>
</gene>
<evidence type="ECO:0000256" key="7">
    <source>
        <dbReference type="SAM" id="Phobius"/>
    </source>
</evidence>
<evidence type="ECO:0000256" key="1">
    <source>
        <dbReference type="ARBA" id="ARBA00004651"/>
    </source>
</evidence>
<dbReference type="PANTHER" id="PTHR32309:SF13">
    <property type="entry name" value="FERRIC ENTEROBACTIN TRANSPORT PROTEIN FEPE"/>
    <property type="match status" value="1"/>
</dbReference>
<dbReference type="Pfam" id="PF13807">
    <property type="entry name" value="GNVR"/>
    <property type="match status" value="1"/>
</dbReference>
<dbReference type="InterPro" id="IPR003856">
    <property type="entry name" value="LPS_length_determ_N"/>
</dbReference>
<evidence type="ECO:0000256" key="4">
    <source>
        <dbReference type="ARBA" id="ARBA00022989"/>
    </source>
</evidence>
<name>A0ABX6QI16_9HYPH</name>
<evidence type="ECO:0000259" key="8">
    <source>
        <dbReference type="Pfam" id="PF02706"/>
    </source>
</evidence>
<feature type="domain" description="Polysaccharide chain length determinant N-terminal" evidence="8">
    <location>
        <begin position="2"/>
        <end position="93"/>
    </location>
</feature>
<reference evidence="10 11" key="1">
    <citation type="submission" date="2020-06" db="EMBL/GenBank/DDBJ databases">
        <title>Genome sequence of Rhizobium sp strain ADMK78.</title>
        <authorList>
            <person name="Rahi P."/>
        </authorList>
    </citation>
    <scope>NUCLEOTIDE SEQUENCE [LARGE SCALE GENOMIC DNA]</scope>
    <source>
        <strain evidence="10 11">ADMK78</strain>
    </source>
</reference>
<comment type="subcellular location">
    <subcellularLocation>
        <location evidence="1">Cell membrane</location>
        <topology evidence="1">Multi-pass membrane protein</topology>
    </subcellularLocation>
</comment>
<evidence type="ECO:0000313" key="11">
    <source>
        <dbReference type="Proteomes" id="UP000308530"/>
    </source>
</evidence>
<organism evidence="10 11">
    <name type="scientific">Peteryoungia desertarenae</name>
    <dbReference type="NCBI Taxonomy" id="1813451"/>
    <lineage>
        <taxon>Bacteria</taxon>
        <taxon>Pseudomonadati</taxon>
        <taxon>Pseudomonadota</taxon>
        <taxon>Alphaproteobacteria</taxon>
        <taxon>Hyphomicrobiales</taxon>
        <taxon>Rhizobiaceae</taxon>
        <taxon>Peteryoungia</taxon>
    </lineage>
</organism>
<dbReference type="Pfam" id="PF02706">
    <property type="entry name" value="Wzz"/>
    <property type="match status" value="1"/>
</dbReference>
<dbReference type="EMBL" id="CP058350">
    <property type="protein sequence ID" value="QLF68211.1"/>
    <property type="molecule type" value="Genomic_DNA"/>
</dbReference>
<feature type="coiled-coil region" evidence="6">
    <location>
        <begin position="326"/>
        <end position="377"/>
    </location>
</feature>
<sequence>MDIDIFQLPGILLKRFHYVVISVVATLAIGIIYIVTLTPTYTAHTQLLLDPFGLVAESVDVRGNSATSQQDQFNLDSQLYVMQSRVIMNAVVERMKLTTDPYLLAEAQALSISERDLNAAVVEALMSIVTVERAGQSLVFGISVKHPSAEKAADIANSIASVYLQELYDSRSEAARRAQESFQVQAEELRDRVLKAELAVEQFKSENGLISSGQNGLLIDQQIAGLSEQLTAARVIEEERETIYNEVRNMTVGSVETGAIPEALQSTAIGQLQERLTALIDRRSQLATNLGANHPQIRQVNSQIASVQQSIQAELTQIRRSMEVNYKRAVANSKALSDRLDELSRSGFDSNAALIRLRQLESEADAVKKLYDAFLERAEELGQQQSVNTNNSRIIAAAVPVVTSMAKLKLLVLAAALLFGAALGSCLAVMRELLGTSSLSVKELASQTGLPVLATMETTNDARTSSLMSLFKKASSRVQSKNVKADGDVSVAASKLLAAFGSDRPMTVVFASAGDPEAGRDATAALVEAFSDAGETILYAPGRLARATRARRSVNQMAGGALARDLNETLSGPDTLLHYERIAARSPAKVAQQGPSLSTFVARKRKSMNELVVINACMPAASNHLASLAETADAIIILADANDTSQSSVEDVLDTLNENRDTILGYVLLETR</sequence>
<keyword evidence="6" id="KW-0175">Coiled coil</keyword>